<comment type="pathway">
    <text evidence="5">Quinol/quinone metabolism; 1,4-dihydroxy-2-naphthoate biosynthesis; 1,4-dihydroxy-2-naphthoate from chorismate: step 6/7.</text>
</comment>
<evidence type="ECO:0000256" key="2">
    <source>
        <dbReference type="ARBA" id="ARBA00023239"/>
    </source>
</evidence>
<dbReference type="InterPro" id="IPR029045">
    <property type="entry name" value="ClpP/crotonase-like_dom_sf"/>
</dbReference>
<evidence type="ECO:0000256" key="1">
    <source>
        <dbReference type="ARBA" id="ARBA00000177"/>
    </source>
</evidence>
<dbReference type="GO" id="GO:0009234">
    <property type="term" value="P:menaquinone biosynthetic process"/>
    <property type="evidence" value="ECO:0007669"/>
    <property type="project" value="UniProtKB-UniRule"/>
</dbReference>
<dbReference type="PANTHER" id="PTHR43113">
    <property type="entry name" value="NUCLEOSIDE-DIPHOSPHATE-SUGAR EPIMERASE"/>
    <property type="match status" value="1"/>
</dbReference>
<comment type="function">
    <text evidence="3 5">Converts o-succinylbenzoyl-CoA (OSB-CoA) to 1,4-dihydroxy-2-naphthoyl-CoA (DHNA-CoA).</text>
</comment>
<comment type="caution">
    <text evidence="6">The sequence shown here is derived from an EMBL/GenBank/DDBJ whole genome shotgun (WGS) entry which is preliminary data.</text>
</comment>
<name>A0A839XN72_9PSEU</name>
<dbReference type="NCBIfam" id="NF006186">
    <property type="entry name" value="PRK08321.1"/>
    <property type="match status" value="1"/>
</dbReference>
<dbReference type="UniPathway" id="UPA01057">
    <property type="reaction ID" value="UER00167"/>
</dbReference>
<dbReference type="NCBIfam" id="TIGR01929">
    <property type="entry name" value="menB"/>
    <property type="match status" value="1"/>
</dbReference>
<dbReference type="Proteomes" id="UP000564573">
    <property type="component" value="Unassembled WGS sequence"/>
</dbReference>
<dbReference type="InterPro" id="IPR010198">
    <property type="entry name" value="DHNA-CoA_synthase_MenB"/>
</dbReference>
<keyword evidence="5" id="KW-0474">Menaquinone biosynthesis</keyword>
<feature type="binding site" description="in other chain" evidence="5">
    <location>
        <position position="51"/>
    </location>
    <ligand>
        <name>substrate</name>
        <note>ligand shared between two neighboring subunits</note>
    </ligand>
</feature>
<dbReference type="FunFam" id="3.90.226.10:FF:000003">
    <property type="entry name" value="1,4-dihydroxy-2-naphthoyl-CoA synthase"/>
    <property type="match status" value="1"/>
</dbReference>
<feature type="binding site" evidence="5">
    <location>
        <position position="295"/>
    </location>
    <ligand>
        <name>substrate</name>
        <note>ligand shared between two neighboring subunits</note>
    </ligand>
</feature>
<dbReference type="InterPro" id="IPR014748">
    <property type="entry name" value="Enoyl-CoA_hydra_C"/>
</dbReference>
<accession>A0A839XN72</accession>
<dbReference type="RefSeq" id="WP_183779912.1">
    <property type="nucleotide sequence ID" value="NZ_JACIBS010000001.1"/>
</dbReference>
<feature type="site" description="Important for catalysis" evidence="5">
    <location>
        <position position="178"/>
    </location>
</feature>
<reference evidence="6 7" key="1">
    <citation type="submission" date="2020-08" db="EMBL/GenBank/DDBJ databases">
        <title>Sequencing the genomes of 1000 actinobacteria strains.</title>
        <authorList>
            <person name="Klenk H.-P."/>
        </authorList>
    </citation>
    <scope>NUCLEOTIDE SEQUENCE [LARGE SCALE GENOMIC DNA]</scope>
    <source>
        <strain evidence="6 7">DSM 45267</strain>
    </source>
</reference>
<dbReference type="InterPro" id="IPR001753">
    <property type="entry name" value="Enoyl-CoA_hydra/iso"/>
</dbReference>
<proteinExistence type="inferred from homology"/>
<comment type="pathway">
    <text evidence="5">Quinol/quinone metabolism; menaquinone biosynthesis.</text>
</comment>
<dbReference type="EMBL" id="JACIBS010000001">
    <property type="protein sequence ID" value="MBB3662268.1"/>
    <property type="molecule type" value="Genomic_DNA"/>
</dbReference>
<feature type="site" description="Important for catalysis" evidence="5">
    <location>
        <position position="108"/>
    </location>
</feature>
<dbReference type="HAMAP" id="MF_01934">
    <property type="entry name" value="MenB"/>
    <property type="match status" value="1"/>
</dbReference>
<protein>
    <recommendedName>
        <fullName evidence="4 5">1,4-dihydroxy-2-naphthoyl-CoA synthase</fullName>
        <shortName evidence="5">DHNA-CoA synthase</shortName>
        <ecNumber evidence="4 5">4.1.3.36</ecNumber>
    </recommendedName>
</protein>
<evidence type="ECO:0000256" key="4">
    <source>
        <dbReference type="ARBA" id="ARBA00066833"/>
    </source>
</evidence>
<dbReference type="UniPathway" id="UPA00079"/>
<organism evidence="6 7">
    <name type="scientific">Prauserella sediminis</name>
    <dbReference type="NCBI Taxonomy" id="577680"/>
    <lineage>
        <taxon>Bacteria</taxon>
        <taxon>Bacillati</taxon>
        <taxon>Actinomycetota</taxon>
        <taxon>Actinomycetes</taxon>
        <taxon>Pseudonocardiales</taxon>
        <taxon>Pseudonocardiaceae</taxon>
        <taxon>Prauserella</taxon>
        <taxon>Prauserella salsuginis group</taxon>
    </lineage>
</organism>
<dbReference type="GO" id="GO:0008935">
    <property type="term" value="F:1,4-dihydroxy-2-naphthoyl-CoA synthase activity"/>
    <property type="evidence" value="ECO:0007669"/>
    <property type="project" value="UniProtKB-UniRule"/>
</dbReference>
<dbReference type="CDD" id="cd06558">
    <property type="entry name" value="crotonase-like"/>
    <property type="match status" value="1"/>
</dbReference>
<feature type="binding site" description="in other chain" evidence="5">
    <location>
        <position position="177"/>
    </location>
    <ligand>
        <name>substrate</name>
        <note>ligand shared between two neighboring subunits</note>
    </ligand>
</feature>
<evidence type="ECO:0000256" key="5">
    <source>
        <dbReference type="HAMAP-Rule" id="MF_01934"/>
    </source>
</evidence>
<feature type="binding site" description="in other chain" evidence="5">
    <location>
        <position position="183"/>
    </location>
    <ligand>
        <name>substrate</name>
        <note>ligand shared between two neighboring subunits</note>
    </ligand>
</feature>
<keyword evidence="2 5" id="KW-0456">Lyase</keyword>
<comment type="catalytic activity">
    <reaction evidence="1 5">
        <text>2-succinylbenzoyl-CoA + H(+) = 1,4-dihydroxy-2-naphthoyl-CoA + H2O</text>
        <dbReference type="Rhea" id="RHEA:26562"/>
        <dbReference type="ChEBI" id="CHEBI:15377"/>
        <dbReference type="ChEBI" id="CHEBI:15378"/>
        <dbReference type="ChEBI" id="CHEBI:57364"/>
        <dbReference type="ChEBI" id="CHEBI:58897"/>
        <dbReference type="EC" id="4.1.3.36"/>
    </reaction>
</comment>
<feature type="binding site" description="in other chain" evidence="5">
    <location>
        <begin position="150"/>
        <end position="154"/>
    </location>
    <ligand>
        <name>substrate</name>
        <note>ligand shared between two neighboring subunits</note>
    </ligand>
</feature>
<feature type="site" description="Important for catalysis" evidence="5">
    <location>
        <position position="280"/>
    </location>
</feature>
<dbReference type="AlphaFoldDB" id="A0A839XN72"/>
<comment type="caution">
    <text evidence="5">Lacks conserved residue(s) required for the propagation of feature annotation.</text>
</comment>
<evidence type="ECO:0000256" key="3">
    <source>
        <dbReference type="ARBA" id="ARBA00054238"/>
    </source>
</evidence>
<dbReference type="Gene3D" id="1.10.12.10">
    <property type="entry name" value="Lyase 2-enoyl-coa Hydratase, Chain A, domain 2"/>
    <property type="match status" value="1"/>
</dbReference>
<feature type="binding site" evidence="5">
    <location>
        <position position="280"/>
    </location>
    <ligand>
        <name>substrate</name>
        <note>ligand shared between two neighboring subunits</note>
    </ligand>
</feature>
<evidence type="ECO:0000313" key="7">
    <source>
        <dbReference type="Proteomes" id="UP000564573"/>
    </source>
</evidence>
<dbReference type="SUPFAM" id="SSF52096">
    <property type="entry name" value="ClpP/crotonase"/>
    <property type="match status" value="1"/>
</dbReference>
<comment type="similarity">
    <text evidence="5">Belongs to the enoyl-CoA hydratase/isomerase family. MenB subfamily.</text>
</comment>
<sequence>MHDTQVSELFDPASWTPVEGFDFTDITYHRSTESRSGKHVVRVAFDRPDVRNAFRPHTVDELYRALEDARTSSDVGCVLITGNGPSPKDGGWAFCSGGDQRIRGRAGYQYASGETSDTVDPARAGRLHILEVQRLIRFMPKVVIAVVPGWAAGGGHSLHVVCDLTLASTEHGRFKQTDADVGSFDGGFGSAYLARQVGQKKAREIFFLGEAYSADDAEAMGAINKAVPHAELESTALRWGLKVLGKSPTAQRMLKYSFNLIDDGLVGQQLFAGETTRLAYMQDEAVEGRDAFLEKRDPDWTDHPYYY</sequence>
<dbReference type="PANTHER" id="PTHR43113:SF1">
    <property type="entry name" value="1,4-DIHYDROXY-2-NAPHTHOYL-COA SYNTHASE, PEROXISOMAL"/>
    <property type="match status" value="1"/>
</dbReference>
<feature type="binding site" description="in other chain" evidence="5">
    <location>
        <begin position="96"/>
        <end position="100"/>
    </location>
    <ligand>
        <name>substrate</name>
        <note>ligand shared between two neighboring subunits</note>
    </ligand>
</feature>
<gene>
    <name evidence="5" type="primary">menB</name>
    <name evidence="6" type="ORF">FB384_001172</name>
</gene>
<evidence type="ECO:0000313" key="6">
    <source>
        <dbReference type="EMBL" id="MBB3662268.1"/>
    </source>
</evidence>
<dbReference type="EC" id="4.1.3.36" evidence="4 5"/>
<dbReference type="FunFam" id="1.10.12.10:FF:000003">
    <property type="entry name" value="1,4-dihydroxy-2-naphthoyl-CoA synthase"/>
    <property type="match status" value="1"/>
</dbReference>
<keyword evidence="7" id="KW-1185">Reference proteome</keyword>
<feature type="binding site" description="in other chain" evidence="5">
    <location>
        <position position="108"/>
    </location>
    <ligand>
        <name>substrate</name>
        <note>ligand shared between two neighboring subunits</note>
    </ligand>
</feature>
<dbReference type="Gene3D" id="3.90.226.10">
    <property type="entry name" value="2-enoyl-CoA Hydratase, Chain A, domain 1"/>
    <property type="match status" value="1"/>
</dbReference>
<dbReference type="Pfam" id="PF00378">
    <property type="entry name" value="ECH_1"/>
    <property type="match status" value="1"/>
</dbReference>